<dbReference type="CDD" id="cd04179">
    <property type="entry name" value="DPM_DPG-synthase_like"/>
    <property type="match status" value="1"/>
</dbReference>
<dbReference type="RefSeq" id="WP_017454309.1">
    <property type="nucleotide sequence ID" value="NZ_CP008956.1"/>
</dbReference>
<dbReference type="SUPFAM" id="SSF53448">
    <property type="entry name" value="Nucleotide-diphospho-sugar transferases"/>
    <property type="match status" value="1"/>
</dbReference>
<name>A0A6M3ZKM6_9BURK</name>
<dbReference type="InterPro" id="IPR001173">
    <property type="entry name" value="Glyco_trans_2-like"/>
</dbReference>
<dbReference type="AlphaFoldDB" id="A0A6M3ZKM6"/>
<evidence type="ECO:0000313" key="3">
    <source>
        <dbReference type="Proteomes" id="UP000501648"/>
    </source>
</evidence>
<proteinExistence type="predicted"/>
<accession>A0A6M3ZKM6</accession>
<dbReference type="Proteomes" id="UP000501648">
    <property type="component" value="Chromosome"/>
</dbReference>
<dbReference type="PANTHER" id="PTHR48090">
    <property type="entry name" value="UNDECAPRENYL-PHOSPHATE 4-DEOXY-4-FORMAMIDO-L-ARABINOSE TRANSFERASE-RELATED"/>
    <property type="match status" value="1"/>
</dbReference>
<gene>
    <name evidence="2" type="ORF">C798_02530</name>
</gene>
<dbReference type="Pfam" id="PF00535">
    <property type="entry name" value="Glycos_transf_2"/>
    <property type="match status" value="1"/>
</dbReference>
<dbReference type="InterPro" id="IPR050256">
    <property type="entry name" value="Glycosyltransferase_2"/>
</dbReference>
<dbReference type="InterPro" id="IPR029044">
    <property type="entry name" value="Nucleotide-diphossugar_trans"/>
</dbReference>
<dbReference type="Gene3D" id="3.90.550.10">
    <property type="entry name" value="Spore Coat Polysaccharide Biosynthesis Protein SpsA, Chain A"/>
    <property type="match status" value="1"/>
</dbReference>
<dbReference type="GO" id="GO:0016740">
    <property type="term" value="F:transferase activity"/>
    <property type="evidence" value="ECO:0007669"/>
    <property type="project" value="UniProtKB-KW"/>
</dbReference>
<keyword evidence="2" id="KW-0808">Transferase</keyword>
<evidence type="ECO:0000313" key="2">
    <source>
        <dbReference type="EMBL" id="QJP99146.1"/>
    </source>
</evidence>
<reference evidence="2 3" key="1">
    <citation type="journal article" date="2012" name="J. Bacteriol.">
        <title>Genome sequence of the pathogenic Herbaspirillum seropedicae strain Os34, isolated from rice roots.</title>
        <authorList>
            <person name="Ye W."/>
            <person name="Ye S."/>
            <person name="Liu J."/>
            <person name="Chang S."/>
            <person name="Chen M."/>
            <person name="Zhu B."/>
            <person name="Guo L."/>
            <person name="An Q."/>
        </authorList>
    </citation>
    <scope>NUCLEOTIDE SEQUENCE [LARGE SCALE GENOMIC DNA]</scope>
    <source>
        <strain evidence="2 3">Os34</strain>
    </source>
</reference>
<evidence type="ECO:0000259" key="1">
    <source>
        <dbReference type="Pfam" id="PF00535"/>
    </source>
</evidence>
<sequence length="249" mass="27847">MEIYLGLPAYNEEASITPLFTRVEALQKKMTQRIHVMVYDDGCVDNTRSEVMAWQDRLSIIYLDGVVNKGLGAGMSALTSEFARRGKDDDLLVVMDCDDTHDPEQIPTMLQVFEALPATDVVIASRYRMGATISGVPFHRVLLSIGAAMLYKSVHPIWHARDYTCGYRAYRPRAIKNAFAKFGEPLCKERGFACMVELLLKVARAGAKVREIPLALAYDNKLSASKMDVSGNASRLLKKLITWRLKGLQ</sequence>
<protein>
    <submittedName>
        <fullName evidence="2">Glycosyltransferase family 2 protein</fullName>
    </submittedName>
</protein>
<dbReference type="EMBL" id="CP008956">
    <property type="protein sequence ID" value="QJP99146.1"/>
    <property type="molecule type" value="Genomic_DNA"/>
</dbReference>
<feature type="domain" description="Glycosyltransferase 2-like" evidence="1">
    <location>
        <begin position="7"/>
        <end position="174"/>
    </location>
</feature>
<organism evidence="2 3">
    <name type="scientific">Herbaspirillum rubrisubalbicans Os34</name>
    <dbReference type="NCBI Taxonomy" id="1235827"/>
    <lineage>
        <taxon>Bacteria</taxon>
        <taxon>Pseudomonadati</taxon>
        <taxon>Pseudomonadota</taxon>
        <taxon>Betaproteobacteria</taxon>
        <taxon>Burkholderiales</taxon>
        <taxon>Oxalobacteraceae</taxon>
        <taxon>Herbaspirillum</taxon>
    </lineage>
</organism>